<accession>A0A2P5AFP3</accession>
<name>A0A2P5AFP3_PARAD</name>
<keyword evidence="4" id="KW-1185">Reference proteome</keyword>
<feature type="domain" description="Trichome birefringence-like C-terminal" evidence="2">
    <location>
        <begin position="130"/>
        <end position="353"/>
    </location>
</feature>
<dbReference type="AlphaFoldDB" id="A0A2P5AFP3"/>
<organism evidence="3 4">
    <name type="scientific">Parasponia andersonii</name>
    <name type="common">Sponia andersonii</name>
    <dbReference type="NCBI Taxonomy" id="3476"/>
    <lineage>
        <taxon>Eukaryota</taxon>
        <taxon>Viridiplantae</taxon>
        <taxon>Streptophyta</taxon>
        <taxon>Embryophyta</taxon>
        <taxon>Tracheophyta</taxon>
        <taxon>Spermatophyta</taxon>
        <taxon>Magnoliopsida</taxon>
        <taxon>eudicotyledons</taxon>
        <taxon>Gunneridae</taxon>
        <taxon>Pentapetalae</taxon>
        <taxon>rosids</taxon>
        <taxon>fabids</taxon>
        <taxon>Rosales</taxon>
        <taxon>Cannabaceae</taxon>
        <taxon>Parasponia</taxon>
    </lineage>
</organism>
<dbReference type="InterPro" id="IPR026057">
    <property type="entry name" value="TBL_C"/>
</dbReference>
<protein>
    <submittedName>
        <fullName evidence="3">Trichome birefringence-like family</fullName>
    </submittedName>
</protein>
<dbReference type="GO" id="GO:0016020">
    <property type="term" value="C:membrane"/>
    <property type="evidence" value="ECO:0007669"/>
    <property type="project" value="UniProtKB-SubCell"/>
</dbReference>
<dbReference type="STRING" id="3476.A0A2P5AFP3"/>
<dbReference type="GO" id="GO:0005794">
    <property type="term" value="C:Golgi apparatus"/>
    <property type="evidence" value="ECO:0007669"/>
    <property type="project" value="TreeGrafter"/>
</dbReference>
<dbReference type="Pfam" id="PF13839">
    <property type="entry name" value="PC-Esterase"/>
    <property type="match status" value="1"/>
</dbReference>
<dbReference type="Proteomes" id="UP000237105">
    <property type="component" value="Unassembled WGS sequence"/>
</dbReference>
<evidence type="ECO:0000259" key="2">
    <source>
        <dbReference type="Pfam" id="PF13839"/>
    </source>
</evidence>
<comment type="caution">
    <text evidence="3">The sequence shown here is derived from an EMBL/GenBank/DDBJ whole genome shotgun (WGS) entry which is preliminary data.</text>
</comment>
<proteinExistence type="inferred from homology"/>
<dbReference type="PANTHER" id="PTHR32285:SF38">
    <property type="entry name" value="OS01G0614300 PROTEIN"/>
    <property type="match status" value="1"/>
</dbReference>
<evidence type="ECO:0000313" key="3">
    <source>
        <dbReference type="EMBL" id="PON35359.1"/>
    </source>
</evidence>
<dbReference type="OrthoDB" id="737117at2759"/>
<dbReference type="InterPro" id="IPR029962">
    <property type="entry name" value="TBL"/>
</dbReference>
<dbReference type="PANTHER" id="PTHR32285">
    <property type="entry name" value="PROTEIN TRICHOME BIREFRINGENCE-LIKE 9-RELATED"/>
    <property type="match status" value="1"/>
</dbReference>
<dbReference type="GO" id="GO:0016413">
    <property type="term" value="F:O-acetyltransferase activity"/>
    <property type="evidence" value="ECO:0007669"/>
    <property type="project" value="InterPro"/>
</dbReference>
<evidence type="ECO:0000313" key="4">
    <source>
        <dbReference type="Proteomes" id="UP000237105"/>
    </source>
</evidence>
<evidence type="ECO:0000256" key="1">
    <source>
        <dbReference type="ARBA" id="ARBA00007727"/>
    </source>
</evidence>
<sequence>METIFSINDRWKLCKYACFLGCITLYFFLNHNHQSSNLLTQQNWGVSRTSTNVSATNLQVSEISSSLGNKKQPSTGHEEEKCNMFEGKWIYNPEGSPLYNGSDCPFLGEQVSCRKNGRPDFDYEKWSWDAKGCKIPRAKEYNCSVEFYWSPFLVQLEVNKASGDRILRLDKLSDSAKKWQGADIMVFNTGHWWVHRGKLQAWHLFQNKGKLVEKMETEKALGMAMETWSRWIDRNVDSNKTSVFFRSMSPEHKGKQWCYNETQPIIDDSYVATFPDQMIRIVERTIQGMKTPVTYLNITNLSQYRRDAHSSIYRTKQGKTLIAMKQKQPESFADCSHWCLPGLPDTWNRLLLALFLNTSKELSIS</sequence>
<gene>
    <name evidence="3" type="ORF">PanWU01x14_336920</name>
</gene>
<comment type="similarity">
    <text evidence="1">Belongs to the PC-esterase family. TBL subfamily.</text>
</comment>
<reference evidence="4" key="1">
    <citation type="submission" date="2016-06" db="EMBL/GenBank/DDBJ databases">
        <title>Parallel loss of symbiosis genes in relatives of nitrogen-fixing non-legume Parasponia.</title>
        <authorList>
            <person name="Van Velzen R."/>
            <person name="Holmer R."/>
            <person name="Bu F."/>
            <person name="Rutten L."/>
            <person name="Van Zeijl A."/>
            <person name="Liu W."/>
            <person name="Santuari L."/>
            <person name="Cao Q."/>
            <person name="Sharma T."/>
            <person name="Shen D."/>
            <person name="Roswanjaya Y."/>
            <person name="Wardhani T."/>
            <person name="Kalhor M.S."/>
            <person name="Jansen J."/>
            <person name="Van den Hoogen J."/>
            <person name="Gungor B."/>
            <person name="Hartog M."/>
            <person name="Hontelez J."/>
            <person name="Verver J."/>
            <person name="Yang W.-C."/>
            <person name="Schijlen E."/>
            <person name="Repin R."/>
            <person name="Schilthuizen M."/>
            <person name="Schranz E."/>
            <person name="Heidstra R."/>
            <person name="Miyata K."/>
            <person name="Fedorova E."/>
            <person name="Kohlen W."/>
            <person name="Bisseling T."/>
            <person name="Smit S."/>
            <person name="Geurts R."/>
        </authorList>
    </citation>
    <scope>NUCLEOTIDE SEQUENCE [LARGE SCALE GENOMIC DNA]</scope>
    <source>
        <strain evidence="4">cv. WU1-14</strain>
    </source>
</reference>
<dbReference type="EMBL" id="JXTB01000615">
    <property type="protein sequence ID" value="PON35359.1"/>
    <property type="molecule type" value="Genomic_DNA"/>
</dbReference>